<gene>
    <name evidence="1" type="ORF">FHP25_33165</name>
</gene>
<evidence type="ECO:0000313" key="1">
    <source>
        <dbReference type="EMBL" id="TXL70733.1"/>
    </source>
</evidence>
<name>A0A5C8PB14_9HYPH</name>
<keyword evidence="2" id="KW-1185">Reference proteome</keyword>
<protein>
    <recommendedName>
        <fullName evidence="3">BrnA antitoxin family protein</fullName>
    </recommendedName>
</protein>
<reference evidence="1 2" key="1">
    <citation type="submission" date="2019-06" db="EMBL/GenBank/DDBJ databases">
        <title>New taxonomy in bacterial strain CC-CFT640, isolated from vineyard.</title>
        <authorList>
            <person name="Lin S.-Y."/>
            <person name="Tsai C.-F."/>
            <person name="Young C.-C."/>
        </authorList>
    </citation>
    <scope>NUCLEOTIDE SEQUENCE [LARGE SCALE GENOMIC DNA]</scope>
    <source>
        <strain evidence="1 2">CC-CFT640</strain>
    </source>
</reference>
<accession>A0A5C8PB14</accession>
<dbReference type="AlphaFoldDB" id="A0A5C8PB14"/>
<evidence type="ECO:0000313" key="2">
    <source>
        <dbReference type="Proteomes" id="UP000321638"/>
    </source>
</evidence>
<dbReference type="RefSeq" id="WP_147851299.1">
    <property type="nucleotide sequence ID" value="NZ_VDUZ01000054.1"/>
</dbReference>
<evidence type="ECO:0008006" key="3">
    <source>
        <dbReference type="Google" id="ProtNLM"/>
    </source>
</evidence>
<sequence>MSPHGTDWDAYGNRTEDQILAGIAADPDAFVTDDTFWSTARVVQGPQEHAVTMKLDTDVVQWLRRQKDSDARVNDILRDRMKAGARSATKRKASR</sequence>
<comment type="caution">
    <text evidence="1">The sequence shown here is derived from an EMBL/GenBank/DDBJ whole genome shotgun (WGS) entry which is preliminary data.</text>
</comment>
<organism evidence="1 2">
    <name type="scientific">Vineibacter terrae</name>
    <dbReference type="NCBI Taxonomy" id="2586908"/>
    <lineage>
        <taxon>Bacteria</taxon>
        <taxon>Pseudomonadati</taxon>
        <taxon>Pseudomonadota</taxon>
        <taxon>Alphaproteobacteria</taxon>
        <taxon>Hyphomicrobiales</taxon>
        <taxon>Vineibacter</taxon>
    </lineage>
</organism>
<dbReference type="OrthoDB" id="9796641at2"/>
<dbReference type="Proteomes" id="UP000321638">
    <property type="component" value="Unassembled WGS sequence"/>
</dbReference>
<proteinExistence type="predicted"/>
<dbReference type="EMBL" id="VDUZ01000054">
    <property type="protein sequence ID" value="TXL70733.1"/>
    <property type="molecule type" value="Genomic_DNA"/>
</dbReference>